<dbReference type="PANTHER" id="PTHR24189">
    <property type="entry name" value="MYOTROPHIN"/>
    <property type="match status" value="1"/>
</dbReference>
<reference evidence="5" key="1">
    <citation type="submission" date="2021-02" db="EMBL/GenBank/DDBJ databases">
        <authorList>
            <person name="Palmer J.M."/>
        </authorList>
    </citation>
    <scope>NUCLEOTIDE SEQUENCE</scope>
    <source>
        <strain evidence="5">SCRP734</strain>
    </source>
</reference>
<organism evidence="5 6">
    <name type="scientific">Phytophthora pseudosyringae</name>
    <dbReference type="NCBI Taxonomy" id="221518"/>
    <lineage>
        <taxon>Eukaryota</taxon>
        <taxon>Sar</taxon>
        <taxon>Stramenopiles</taxon>
        <taxon>Oomycota</taxon>
        <taxon>Peronosporomycetes</taxon>
        <taxon>Peronosporales</taxon>
        <taxon>Peronosporaceae</taxon>
        <taxon>Phytophthora</taxon>
    </lineage>
</organism>
<dbReference type="PROSITE" id="PS50088">
    <property type="entry name" value="ANK_REPEAT"/>
    <property type="match status" value="3"/>
</dbReference>
<protein>
    <submittedName>
        <fullName evidence="5">Ankyrin repeat domain-containing protein 44</fullName>
    </submittedName>
</protein>
<keyword evidence="6" id="KW-1185">Reference proteome</keyword>
<evidence type="ECO:0000256" key="3">
    <source>
        <dbReference type="PROSITE-ProRule" id="PRU00023"/>
    </source>
</evidence>
<evidence type="ECO:0000256" key="1">
    <source>
        <dbReference type="ARBA" id="ARBA00022737"/>
    </source>
</evidence>
<dbReference type="Pfam" id="PF12796">
    <property type="entry name" value="Ank_2"/>
    <property type="match status" value="2"/>
</dbReference>
<evidence type="ECO:0000313" key="6">
    <source>
        <dbReference type="Proteomes" id="UP000694044"/>
    </source>
</evidence>
<accession>A0A8T1W121</accession>
<keyword evidence="1" id="KW-0677">Repeat</keyword>
<dbReference type="AlphaFoldDB" id="A0A8T1W121"/>
<feature type="region of interest" description="Disordered" evidence="4">
    <location>
        <begin position="349"/>
        <end position="370"/>
    </location>
</feature>
<comment type="caution">
    <text evidence="5">The sequence shown here is derived from an EMBL/GenBank/DDBJ whole genome shotgun (WGS) entry which is preliminary data.</text>
</comment>
<proteinExistence type="predicted"/>
<keyword evidence="2 3" id="KW-0040">ANK repeat</keyword>
<gene>
    <name evidence="5" type="primary">ANKRD44_1</name>
    <name evidence="5" type="ORF">PHYPSEUDO_000962</name>
</gene>
<evidence type="ECO:0000256" key="4">
    <source>
        <dbReference type="SAM" id="MobiDB-lite"/>
    </source>
</evidence>
<sequence>MQGAQPPPELLAYRALQAVQQGNAEELAKLIQAGANAHVINAVVKTGTSPNGRPDREGKGGLLYHAVEKENVELVKVLLGNGAEVNGSKQDETPPPLRAAVMRKNIELVTLLLKRGANVNRKYGITADSGKLITTVLFETTSDAVYGLLLRRGGDANGKDSRGDTPLHVHAEKWNASFVNELVQHGADVNALDKENRTPLVRAIQQWGFRPGCDEEEDFIDVCHNLMSHNATPPLADSITSKPENAEQLLWRLQSVKEWGTQRTVGMAVLSHLPVEIYRRGVTEIAAYFASNTLVPVATEQSEIRTEALPEGPRRQSKNGLAAWTLGDEVLQRKVEILPALDRSLSSRAQVPSSDDITPFPGRQEPEPMLNDLEYRPKRNSNAAWLVREDLAPVDQLSPLSESRVNTDDSPVIDVVAAATTEKPAEVVKLISSVAGPEAALYLKNAAADPPSQPPPAGPVVSDAKPALPPVSTRSGLPVVAPLHLYRLKIMCATGLRRAIKIRRQNPYCVCRLVRGDGEALLEVQTSVHPGGGQVPTWRGQVFELALTPENTRTCTLVFVLKHSGVVASLDERIAVGMMPFPHIPIGHSLTHKLLLMNNDTVAGRLEIHLEAY</sequence>
<feature type="repeat" description="ANK" evidence="3">
    <location>
        <begin position="63"/>
        <end position="90"/>
    </location>
</feature>
<dbReference type="InterPro" id="IPR002110">
    <property type="entry name" value="Ankyrin_rpt"/>
</dbReference>
<feature type="repeat" description="ANK" evidence="3">
    <location>
        <begin position="92"/>
        <end position="124"/>
    </location>
</feature>
<dbReference type="PROSITE" id="PS50297">
    <property type="entry name" value="ANK_REP_REGION"/>
    <property type="match status" value="2"/>
</dbReference>
<evidence type="ECO:0000256" key="2">
    <source>
        <dbReference type="ARBA" id="ARBA00023043"/>
    </source>
</evidence>
<dbReference type="SMART" id="SM00248">
    <property type="entry name" value="ANK"/>
    <property type="match status" value="4"/>
</dbReference>
<dbReference type="EMBL" id="JAGDFM010000112">
    <property type="protein sequence ID" value="KAG7385900.1"/>
    <property type="molecule type" value="Genomic_DNA"/>
</dbReference>
<dbReference type="OrthoDB" id="194358at2759"/>
<name>A0A8T1W121_9STRA</name>
<evidence type="ECO:0000313" key="5">
    <source>
        <dbReference type="EMBL" id="KAG7385900.1"/>
    </source>
</evidence>
<feature type="repeat" description="ANK" evidence="3">
    <location>
        <begin position="162"/>
        <end position="194"/>
    </location>
</feature>
<dbReference type="PANTHER" id="PTHR24189:SF50">
    <property type="entry name" value="ANKYRIN REPEAT AND SOCS BOX PROTEIN 2"/>
    <property type="match status" value="1"/>
</dbReference>
<dbReference type="Proteomes" id="UP000694044">
    <property type="component" value="Unassembled WGS sequence"/>
</dbReference>
<dbReference type="InterPro" id="IPR050745">
    <property type="entry name" value="Multifunctional_regulatory"/>
</dbReference>